<dbReference type="Proteomes" id="UP000324701">
    <property type="component" value="Unassembled WGS sequence"/>
</dbReference>
<gene>
    <name evidence="1" type="ORF">F0Q45_26650</name>
</gene>
<feature type="non-terminal residue" evidence="1">
    <location>
        <position position="1"/>
    </location>
</feature>
<reference evidence="1 2" key="1">
    <citation type="submission" date="2019-09" db="EMBL/GenBank/DDBJ databases">
        <title>Report of infection by Mycobacterium simiae a patient suffering from pulmonary tuberculosis.</title>
        <authorList>
            <person name="Mohanty P.S."/>
            <person name="Bansal A.K."/>
            <person name="Singh H."/>
            <person name="Sharma S."/>
            <person name="Patil S.A."/>
            <person name="Upadhaya P."/>
            <person name="Singh P.K."/>
            <person name="Kumar D."/>
            <person name="Kumar S."/>
            <person name="Singh R.K."/>
            <person name="Chaudhary B."/>
        </authorList>
    </citation>
    <scope>NUCLEOTIDE SEQUENCE [LARGE SCALE GENOMIC DNA]</scope>
    <source>
        <strain evidence="1 2">JAL-560-SIM</strain>
    </source>
</reference>
<evidence type="ECO:0000313" key="1">
    <source>
        <dbReference type="EMBL" id="KAA1240357.1"/>
    </source>
</evidence>
<organism evidence="1 2">
    <name type="scientific">Mycobacterium simiae</name>
    <name type="common">Mycobacterium habana</name>
    <dbReference type="NCBI Taxonomy" id="1784"/>
    <lineage>
        <taxon>Bacteria</taxon>
        <taxon>Bacillati</taxon>
        <taxon>Actinomycetota</taxon>
        <taxon>Actinomycetes</taxon>
        <taxon>Mycobacteriales</taxon>
        <taxon>Mycobacteriaceae</taxon>
        <taxon>Mycobacterium</taxon>
        <taxon>Mycobacterium simiae complex</taxon>
    </lineage>
</organism>
<comment type="caution">
    <text evidence="1">The sequence shown here is derived from an EMBL/GenBank/DDBJ whole genome shotgun (WGS) entry which is preliminary data.</text>
</comment>
<proteinExistence type="predicted"/>
<evidence type="ECO:0000313" key="2">
    <source>
        <dbReference type="Proteomes" id="UP000324701"/>
    </source>
</evidence>
<sequence length="166" mass="17506">RSFAVLADVTVDTTGAEGVLFKQGGAHGGHVLFIQDGRLHYVYNFLGERQQLLSSVAAIPLGRHLLGVRYSRTGTVPNSHTPLGDLTLYFGHHDVGSLVDVVTHPGTFGLAGAGITVGHNGGSAVSSRYKAPFAFTGGTIAQVTIDLSGRPYEDVEKETALAFSRD</sequence>
<accession>A0A5B1AVM5</accession>
<dbReference type="EMBL" id="VTZN01000507">
    <property type="protein sequence ID" value="KAA1240357.1"/>
    <property type="molecule type" value="Genomic_DNA"/>
</dbReference>
<dbReference type="AlphaFoldDB" id="A0A5B1AVM5"/>
<protein>
    <submittedName>
        <fullName evidence="1">Arylsulfatase</fullName>
    </submittedName>
</protein>
<name>A0A5B1AVM5_MYCSI</name>
<keyword evidence="2" id="KW-1185">Reference proteome</keyword>